<evidence type="ECO:0000256" key="1">
    <source>
        <dbReference type="ARBA" id="ARBA00008467"/>
    </source>
</evidence>
<evidence type="ECO:0000256" key="3">
    <source>
        <dbReference type="ARBA" id="ARBA00022553"/>
    </source>
</evidence>
<dbReference type="InterPro" id="IPR000794">
    <property type="entry name" value="Beta-ketoacyl_synthase"/>
</dbReference>
<dbReference type="InterPro" id="IPR016039">
    <property type="entry name" value="Thiolase-like"/>
</dbReference>
<keyword evidence="9" id="KW-1185">Reference proteome</keyword>
<dbReference type="PANTHER" id="PTHR11712:SF322">
    <property type="entry name" value="POLYKETIDE BETA-KETOACYL SYNTHASE 2-RELATED"/>
    <property type="match status" value="1"/>
</dbReference>
<dbReference type="SMART" id="SM00825">
    <property type="entry name" value="PKS_KS"/>
    <property type="match status" value="1"/>
</dbReference>
<keyword evidence="5" id="KW-0012">Acyltransferase</keyword>
<evidence type="ECO:0000256" key="2">
    <source>
        <dbReference type="ARBA" id="ARBA00022450"/>
    </source>
</evidence>
<evidence type="ECO:0000256" key="5">
    <source>
        <dbReference type="ARBA" id="ARBA00023315"/>
    </source>
</evidence>
<dbReference type="Gene3D" id="3.40.47.10">
    <property type="match status" value="2"/>
</dbReference>
<evidence type="ECO:0000259" key="7">
    <source>
        <dbReference type="PROSITE" id="PS52004"/>
    </source>
</evidence>
<comment type="similarity">
    <text evidence="1">Belongs to the thiolase-like superfamily. Beta-ketoacyl-ACP synthases family.</text>
</comment>
<dbReference type="PROSITE" id="PS52004">
    <property type="entry name" value="KS3_2"/>
    <property type="match status" value="1"/>
</dbReference>
<sequence>MNAPKAVVTGIGVAAPNGLGTERYWAATRAGVPAIGAVAGFDASHYPSRLAGEVRGFDAAAHLPSRLLPQTDRVTRLALVAAGEALADAGVGPDPDDALDRGVVTAMSAGGFAFGQRELERLWSRGGQYVSAYQSFAWFYAVNSGQISIRHGLKGPSGVVVTDEAGGLDAIAQARRLLRRSGLVVCGAVDGSICPWGWVARLTGGRVAKGDDPAEAYLPFDARAAGHVPAEGGAMLVLESAEAARRRGAPRVYGEVAGYAATFDPAPGSGRPPTLRRAIECALADADLDPTDVDVVFADAAAVPRLDRAESEAIAAVFGDRAVLVTAPKTMVGRMDAGSAALDVATALLAIRDGIVPPTINVRPARHHPVEIVTGPARRATVRAAIVIARGHGGFNSVLAVRAPRRAPGEDGGGHSRREEHTMPDRNLELDDLRRLLRAGAGLDESVELDADTADVDLVDLGVDSVALLETAALIGREYGLHLDDEALTRATTARLLLNLVNDS</sequence>
<evidence type="ECO:0000313" key="9">
    <source>
        <dbReference type="Proteomes" id="UP001501710"/>
    </source>
</evidence>
<accession>A0ABP8BSS9</accession>
<dbReference type="SUPFAM" id="SSF53901">
    <property type="entry name" value="Thiolase-like"/>
    <property type="match status" value="2"/>
</dbReference>
<name>A0ABP8BSS9_9ACTN</name>
<evidence type="ECO:0000259" key="6">
    <source>
        <dbReference type="PROSITE" id="PS50075"/>
    </source>
</evidence>
<dbReference type="Pfam" id="PF00109">
    <property type="entry name" value="ketoacyl-synt"/>
    <property type="match status" value="1"/>
</dbReference>
<proteinExistence type="inferred from homology"/>
<dbReference type="CDD" id="cd00832">
    <property type="entry name" value="CLF"/>
    <property type="match status" value="1"/>
</dbReference>
<protein>
    <submittedName>
        <fullName evidence="8">Ketosynthase chain-length factor</fullName>
    </submittedName>
</protein>
<dbReference type="RefSeq" id="WP_344888638.1">
    <property type="nucleotide sequence ID" value="NZ_BAABAS010000003.1"/>
</dbReference>
<dbReference type="InterPro" id="IPR036736">
    <property type="entry name" value="ACP-like_sf"/>
</dbReference>
<keyword evidence="4" id="KW-0808">Transferase</keyword>
<dbReference type="Pfam" id="PF02801">
    <property type="entry name" value="Ketoacyl-synt_C"/>
    <property type="match status" value="1"/>
</dbReference>
<dbReference type="PANTHER" id="PTHR11712">
    <property type="entry name" value="POLYKETIDE SYNTHASE-RELATED"/>
    <property type="match status" value="1"/>
</dbReference>
<dbReference type="Gene3D" id="1.10.1200.10">
    <property type="entry name" value="ACP-like"/>
    <property type="match status" value="1"/>
</dbReference>
<dbReference type="InterPro" id="IPR014031">
    <property type="entry name" value="Ketoacyl_synth_C"/>
</dbReference>
<evidence type="ECO:0000256" key="4">
    <source>
        <dbReference type="ARBA" id="ARBA00022679"/>
    </source>
</evidence>
<feature type="domain" description="Ketosynthase family 3 (KS3)" evidence="7">
    <location>
        <begin position="3"/>
        <end position="403"/>
    </location>
</feature>
<dbReference type="InterPro" id="IPR020841">
    <property type="entry name" value="PKS_Beta-ketoAc_synthase_dom"/>
</dbReference>
<dbReference type="InterPro" id="IPR006162">
    <property type="entry name" value="Ppantetheine_attach_site"/>
</dbReference>
<dbReference type="Proteomes" id="UP001501710">
    <property type="component" value="Unassembled WGS sequence"/>
</dbReference>
<keyword evidence="2" id="KW-0596">Phosphopantetheine</keyword>
<feature type="domain" description="Carrier" evidence="6">
    <location>
        <begin position="427"/>
        <end position="504"/>
    </location>
</feature>
<dbReference type="InterPro" id="IPR009081">
    <property type="entry name" value="PP-bd_ACP"/>
</dbReference>
<dbReference type="SUPFAM" id="SSF47336">
    <property type="entry name" value="ACP-like"/>
    <property type="match status" value="1"/>
</dbReference>
<evidence type="ECO:0000313" key="8">
    <source>
        <dbReference type="EMBL" id="GAA4224515.1"/>
    </source>
</evidence>
<dbReference type="InterPro" id="IPR014030">
    <property type="entry name" value="Ketoacyl_synth_N"/>
</dbReference>
<dbReference type="PROSITE" id="PS00012">
    <property type="entry name" value="PHOSPHOPANTETHEINE"/>
    <property type="match status" value="1"/>
</dbReference>
<dbReference type="PROSITE" id="PS50075">
    <property type="entry name" value="CARRIER"/>
    <property type="match status" value="1"/>
</dbReference>
<comment type="caution">
    <text evidence="8">The sequence shown here is derived from an EMBL/GenBank/DDBJ whole genome shotgun (WGS) entry which is preliminary data.</text>
</comment>
<gene>
    <name evidence="8" type="ORF">GCM10022254_04110</name>
</gene>
<dbReference type="EMBL" id="BAABAS010000003">
    <property type="protein sequence ID" value="GAA4224515.1"/>
    <property type="molecule type" value="Genomic_DNA"/>
</dbReference>
<dbReference type="Pfam" id="PF00550">
    <property type="entry name" value="PP-binding"/>
    <property type="match status" value="1"/>
</dbReference>
<reference evidence="9" key="1">
    <citation type="journal article" date="2019" name="Int. J. Syst. Evol. Microbiol.">
        <title>The Global Catalogue of Microorganisms (GCM) 10K type strain sequencing project: providing services to taxonomists for standard genome sequencing and annotation.</title>
        <authorList>
            <consortium name="The Broad Institute Genomics Platform"/>
            <consortium name="The Broad Institute Genome Sequencing Center for Infectious Disease"/>
            <person name="Wu L."/>
            <person name="Ma J."/>
        </authorList>
    </citation>
    <scope>NUCLEOTIDE SEQUENCE [LARGE SCALE GENOMIC DNA]</scope>
    <source>
        <strain evidence="9">JCM 17440</strain>
    </source>
</reference>
<keyword evidence="3" id="KW-0597">Phosphoprotein</keyword>
<organism evidence="8 9">
    <name type="scientific">Actinomadura meridiana</name>
    <dbReference type="NCBI Taxonomy" id="559626"/>
    <lineage>
        <taxon>Bacteria</taxon>
        <taxon>Bacillati</taxon>
        <taxon>Actinomycetota</taxon>
        <taxon>Actinomycetes</taxon>
        <taxon>Streptosporangiales</taxon>
        <taxon>Thermomonosporaceae</taxon>
        <taxon>Actinomadura</taxon>
    </lineage>
</organism>